<protein>
    <submittedName>
        <fullName evidence="3">Copper chaperone CopZ</fullName>
    </submittedName>
</protein>
<reference evidence="3 4" key="1">
    <citation type="submission" date="2020-08" db="EMBL/GenBank/DDBJ databases">
        <title>Genomic Encyclopedia of Type Strains, Phase IV (KMG-IV): sequencing the most valuable type-strain genomes for metagenomic binning, comparative biology and taxonomic classification.</title>
        <authorList>
            <person name="Goeker M."/>
        </authorList>
    </citation>
    <scope>NUCLEOTIDE SEQUENCE [LARGE SCALE GENOMIC DNA]</scope>
    <source>
        <strain evidence="3 4">DSM 103725</strain>
    </source>
</reference>
<organism evidence="3 4">
    <name type="scientific">Algisphaera agarilytica</name>
    <dbReference type="NCBI Taxonomy" id="1385975"/>
    <lineage>
        <taxon>Bacteria</taxon>
        <taxon>Pseudomonadati</taxon>
        <taxon>Planctomycetota</taxon>
        <taxon>Phycisphaerae</taxon>
        <taxon>Phycisphaerales</taxon>
        <taxon>Phycisphaeraceae</taxon>
        <taxon>Algisphaera</taxon>
    </lineage>
</organism>
<evidence type="ECO:0000256" key="1">
    <source>
        <dbReference type="SAM" id="SignalP"/>
    </source>
</evidence>
<dbReference type="InterPro" id="IPR036163">
    <property type="entry name" value="HMA_dom_sf"/>
</dbReference>
<feature type="signal peptide" evidence="1">
    <location>
        <begin position="1"/>
        <end position="26"/>
    </location>
</feature>
<comment type="caution">
    <text evidence="3">The sequence shown here is derived from an EMBL/GenBank/DDBJ whole genome shotgun (WGS) entry which is preliminary data.</text>
</comment>
<dbReference type="EMBL" id="JACHGY010000001">
    <property type="protein sequence ID" value="MBB6430197.1"/>
    <property type="molecule type" value="Genomic_DNA"/>
</dbReference>
<keyword evidence="1" id="KW-0732">Signal</keyword>
<dbReference type="PROSITE" id="PS51257">
    <property type="entry name" value="PROKAR_LIPOPROTEIN"/>
    <property type="match status" value="1"/>
</dbReference>
<evidence type="ECO:0000313" key="3">
    <source>
        <dbReference type="EMBL" id="MBB6430197.1"/>
    </source>
</evidence>
<evidence type="ECO:0000313" key="4">
    <source>
        <dbReference type="Proteomes" id="UP000541810"/>
    </source>
</evidence>
<keyword evidence="4" id="KW-1185">Reference proteome</keyword>
<dbReference type="Pfam" id="PF00403">
    <property type="entry name" value="HMA"/>
    <property type="match status" value="1"/>
</dbReference>
<dbReference type="CDD" id="cd00371">
    <property type="entry name" value="HMA"/>
    <property type="match status" value="1"/>
</dbReference>
<dbReference type="PROSITE" id="PS50846">
    <property type="entry name" value="HMA_2"/>
    <property type="match status" value="1"/>
</dbReference>
<dbReference type="Proteomes" id="UP000541810">
    <property type="component" value="Unassembled WGS sequence"/>
</dbReference>
<dbReference type="AlphaFoldDB" id="A0A7X0H6I6"/>
<sequence>MRFMIPLSLMMCLSLLVGCASTPDSASEGVTKPACSNCAAGTECKNCDAKSASEACTVCVASEGKTSCESCAAGKDCASCDAKKKGEHACATCAAGEACTKCTAKQSEAAPAELTMSERVATIDAKGMSCPLCASNIDRRMQKLDGVSWTKIDLGKGQVIVGLEDDTPAPSADELFQAVNDAGYTAGEVTLPEEVVTP</sequence>
<name>A0A7X0H6I6_9BACT</name>
<feature type="chain" id="PRO_5031432621" evidence="1">
    <location>
        <begin position="27"/>
        <end position="198"/>
    </location>
</feature>
<gene>
    <name evidence="3" type="ORF">HNQ40_002003</name>
</gene>
<accession>A0A7X0H6I6</accession>
<dbReference type="GO" id="GO:0046872">
    <property type="term" value="F:metal ion binding"/>
    <property type="evidence" value="ECO:0007669"/>
    <property type="project" value="InterPro"/>
</dbReference>
<dbReference type="InterPro" id="IPR006121">
    <property type="entry name" value="HMA_dom"/>
</dbReference>
<dbReference type="Gene3D" id="3.30.70.100">
    <property type="match status" value="1"/>
</dbReference>
<dbReference type="SUPFAM" id="SSF55008">
    <property type="entry name" value="HMA, heavy metal-associated domain"/>
    <property type="match status" value="1"/>
</dbReference>
<proteinExistence type="predicted"/>
<feature type="domain" description="HMA" evidence="2">
    <location>
        <begin position="119"/>
        <end position="187"/>
    </location>
</feature>
<evidence type="ECO:0000259" key="2">
    <source>
        <dbReference type="PROSITE" id="PS50846"/>
    </source>
</evidence>